<evidence type="ECO:0000313" key="5">
    <source>
        <dbReference type="Proteomes" id="UP000286954"/>
    </source>
</evidence>
<proteinExistence type="predicted"/>
<keyword evidence="5" id="KW-1185">Reference proteome</keyword>
<dbReference type="PANTHER" id="PTHR24567:SF26">
    <property type="entry name" value="REGULATORY PROTEIN YEIL"/>
    <property type="match status" value="1"/>
</dbReference>
<dbReference type="KEGG" id="gak:X907_1604"/>
<keyword evidence="2" id="KW-0238">DNA-binding</keyword>
<evidence type="ECO:0000256" key="1">
    <source>
        <dbReference type="ARBA" id="ARBA00023015"/>
    </source>
</evidence>
<dbReference type="PRINTS" id="PR00034">
    <property type="entry name" value="HTHCRP"/>
</dbReference>
<dbReference type="PROSITE" id="PS00042">
    <property type="entry name" value="HTH_CRP_1"/>
    <property type="match status" value="1"/>
</dbReference>
<protein>
    <submittedName>
        <fullName evidence="4">CRP/FNR family transcriptional regulator</fullName>
    </submittedName>
</protein>
<organism evidence="4 5">
    <name type="scientific">Glycocaulis alkaliphilus</name>
    <dbReference type="NCBI Taxonomy" id="1434191"/>
    <lineage>
        <taxon>Bacteria</taxon>
        <taxon>Pseudomonadati</taxon>
        <taxon>Pseudomonadota</taxon>
        <taxon>Alphaproteobacteria</taxon>
        <taxon>Maricaulales</taxon>
        <taxon>Maricaulaceae</taxon>
        <taxon>Glycocaulis</taxon>
    </lineage>
</organism>
<dbReference type="InterPro" id="IPR000595">
    <property type="entry name" value="cNMP-bd_dom"/>
</dbReference>
<accession>A0A3T0EAE8</accession>
<keyword evidence="3" id="KW-0804">Transcription</keyword>
<dbReference type="Pfam" id="PF00027">
    <property type="entry name" value="cNMP_binding"/>
    <property type="match status" value="1"/>
</dbReference>
<dbReference type="SMART" id="SM00419">
    <property type="entry name" value="HTH_CRP"/>
    <property type="match status" value="1"/>
</dbReference>
<dbReference type="GO" id="GO:0003700">
    <property type="term" value="F:DNA-binding transcription factor activity"/>
    <property type="evidence" value="ECO:0007669"/>
    <property type="project" value="InterPro"/>
</dbReference>
<dbReference type="AlphaFoldDB" id="A0A3T0EAE8"/>
<dbReference type="InterPro" id="IPR018335">
    <property type="entry name" value="Tscrpt_reg_HTH_Crp-type_CS"/>
</dbReference>
<dbReference type="InterPro" id="IPR012318">
    <property type="entry name" value="HTH_CRP"/>
</dbReference>
<dbReference type="Proteomes" id="UP000286954">
    <property type="component" value="Chromosome"/>
</dbReference>
<dbReference type="SUPFAM" id="SSF51206">
    <property type="entry name" value="cAMP-binding domain-like"/>
    <property type="match status" value="1"/>
</dbReference>
<dbReference type="PROSITE" id="PS50042">
    <property type="entry name" value="CNMP_BINDING_3"/>
    <property type="match status" value="1"/>
</dbReference>
<dbReference type="SUPFAM" id="SSF46785">
    <property type="entry name" value="Winged helix' DNA-binding domain"/>
    <property type="match status" value="1"/>
</dbReference>
<name>A0A3T0EAE8_9PROT</name>
<evidence type="ECO:0000256" key="3">
    <source>
        <dbReference type="ARBA" id="ARBA00023163"/>
    </source>
</evidence>
<evidence type="ECO:0000256" key="2">
    <source>
        <dbReference type="ARBA" id="ARBA00023125"/>
    </source>
</evidence>
<dbReference type="EMBL" id="CP018911">
    <property type="protein sequence ID" value="AZU04136.1"/>
    <property type="molecule type" value="Genomic_DNA"/>
</dbReference>
<dbReference type="SMART" id="SM00100">
    <property type="entry name" value="cNMP"/>
    <property type="match status" value="1"/>
</dbReference>
<dbReference type="InterPro" id="IPR014710">
    <property type="entry name" value="RmlC-like_jellyroll"/>
</dbReference>
<dbReference type="PANTHER" id="PTHR24567">
    <property type="entry name" value="CRP FAMILY TRANSCRIPTIONAL REGULATORY PROTEIN"/>
    <property type="match status" value="1"/>
</dbReference>
<dbReference type="CDD" id="cd00038">
    <property type="entry name" value="CAP_ED"/>
    <property type="match status" value="1"/>
</dbReference>
<reference evidence="4 5" key="1">
    <citation type="submission" date="2016-12" db="EMBL/GenBank/DDBJ databases">
        <title>The genome of dimorphic prosthecate Glycocaulis alkaliphilus 6b-8t, isolated from crude oil dictates its adaptability in petroleum environments.</title>
        <authorList>
            <person name="Wu X.-L."/>
            <person name="Geng S."/>
        </authorList>
    </citation>
    <scope>NUCLEOTIDE SEQUENCE [LARGE SCALE GENOMIC DNA]</scope>
    <source>
        <strain evidence="4 5">6B-8</strain>
    </source>
</reference>
<dbReference type="GO" id="GO:0003677">
    <property type="term" value="F:DNA binding"/>
    <property type="evidence" value="ECO:0007669"/>
    <property type="project" value="UniProtKB-KW"/>
</dbReference>
<keyword evidence="1" id="KW-0805">Transcription regulation</keyword>
<dbReference type="Pfam" id="PF13545">
    <property type="entry name" value="HTH_Crp_2"/>
    <property type="match status" value="1"/>
</dbReference>
<evidence type="ECO:0000313" key="4">
    <source>
        <dbReference type="EMBL" id="AZU04136.1"/>
    </source>
</evidence>
<dbReference type="Gene3D" id="2.60.120.10">
    <property type="entry name" value="Jelly Rolls"/>
    <property type="match status" value="1"/>
</dbReference>
<dbReference type="GO" id="GO:0005829">
    <property type="term" value="C:cytosol"/>
    <property type="evidence" value="ECO:0007669"/>
    <property type="project" value="TreeGrafter"/>
</dbReference>
<dbReference type="CDD" id="cd00092">
    <property type="entry name" value="HTH_CRP"/>
    <property type="match status" value="1"/>
</dbReference>
<dbReference type="InterPro" id="IPR036388">
    <property type="entry name" value="WH-like_DNA-bd_sf"/>
</dbReference>
<dbReference type="OrthoDB" id="667966at2"/>
<sequence>MIKQSILLLAEDSRCVGCEVRERGVCATLDISQIGDMEAAVSVKRLSEGQLLMLEGDPSDHVANVTRGRLKVYKSLPDGRTQLLRVLRPGDFIGAPFRDRTACTVAAITECELCLLPRKALEHLFERHREIEHAVMRQLEDELAEAQSRILTLGRKTAMERVAGFLVDEQEHARSCGEQIDELVLPLGRAEIGDLLGLTIETVSRCMTRLKKAGIIALEGGKSERVSVLDAGRLQELASAEAY</sequence>
<dbReference type="PROSITE" id="PS51063">
    <property type="entry name" value="HTH_CRP_2"/>
    <property type="match status" value="1"/>
</dbReference>
<dbReference type="Gene3D" id="1.10.10.10">
    <property type="entry name" value="Winged helix-like DNA-binding domain superfamily/Winged helix DNA-binding domain"/>
    <property type="match status" value="1"/>
</dbReference>
<dbReference type="InterPro" id="IPR050397">
    <property type="entry name" value="Env_Response_Regulators"/>
</dbReference>
<dbReference type="InterPro" id="IPR036390">
    <property type="entry name" value="WH_DNA-bd_sf"/>
</dbReference>
<dbReference type="InterPro" id="IPR018490">
    <property type="entry name" value="cNMP-bd_dom_sf"/>
</dbReference>
<dbReference type="RefSeq" id="WP_127566844.1">
    <property type="nucleotide sequence ID" value="NZ_BMFB01000003.1"/>
</dbReference>
<gene>
    <name evidence="4" type="ORF">X907_1604</name>
</gene>